<evidence type="ECO:0000256" key="2">
    <source>
        <dbReference type="ARBA" id="ARBA00022670"/>
    </source>
</evidence>
<comment type="function">
    <text evidence="9 10">Catalyzes hydrolysis of the D-alanyl-D-alanine dipeptide.</text>
</comment>
<proteinExistence type="inferred from homology"/>
<keyword evidence="6 9" id="KW-0224">Dipeptidase</keyword>
<protein>
    <recommendedName>
        <fullName evidence="9 10">D-alanyl-D-alanine dipeptidase</fullName>
        <shortName evidence="9 10">D-Ala-D-Ala dipeptidase</shortName>
        <ecNumber evidence="9 10">3.4.13.22</ecNumber>
    </recommendedName>
</protein>
<dbReference type="InterPro" id="IPR009045">
    <property type="entry name" value="Zn_M74/Hedgehog-like"/>
</dbReference>
<dbReference type="HAMAP" id="MF_01924">
    <property type="entry name" value="A_A_dipeptidase"/>
    <property type="match status" value="1"/>
</dbReference>
<keyword evidence="4 9" id="KW-0378">Hydrolase</keyword>
<evidence type="ECO:0000256" key="8">
    <source>
        <dbReference type="ARBA" id="ARBA00023316"/>
    </source>
</evidence>
<name>A0ABU7XEE9_9HYPH</name>
<feature type="binding site" evidence="9">
    <location>
        <position position="145"/>
    </location>
    <ligand>
        <name>Zn(2+)</name>
        <dbReference type="ChEBI" id="CHEBI:29105"/>
        <note>catalytic</note>
    </ligand>
</feature>
<feature type="site" description="Transition state stabilizer" evidence="9">
    <location>
        <position position="94"/>
    </location>
</feature>
<dbReference type="Pfam" id="PF01427">
    <property type="entry name" value="Peptidase_M15"/>
    <property type="match status" value="1"/>
</dbReference>
<feature type="active site" description="Proton donor/acceptor" evidence="9">
    <location>
        <position position="196"/>
    </location>
</feature>
<dbReference type="SUPFAM" id="SSF55166">
    <property type="entry name" value="Hedgehog/DD-peptidase"/>
    <property type="match status" value="1"/>
</dbReference>
<dbReference type="EMBL" id="JAZHYN010000006">
    <property type="protein sequence ID" value="MEF3365585.1"/>
    <property type="molecule type" value="Genomic_DNA"/>
</dbReference>
<feature type="signal peptide" evidence="11">
    <location>
        <begin position="1"/>
        <end position="19"/>
    </location>
</feature>
<feature type="chain" id="PRO_5047338604" description="D-alanyl-D-alanine dipeptidase" evidence="11">
    <location>
        <begin position="20"/>
        <end position="216"/>
    </location>
</feature>
<evidence type="ECO:0000313" key="12">
    <source>
        <dbReference type="EMBL" id="MEF3365585.1"/>
    </source>
</evidence>
<evidence type="ECO:0000256" key="7">
    <source>
        <dbReference type="ARBA" id="ARBA00023049"/>
    </source>
</evidence>
<dbReference type="RefSeq" id="WP_332080495.1">
    <property type="nucleotide sequence ID" value="NZ_JAZHYN010000006.1"/>
</dbReference>
<reference evidence="12 13" key="1">
    <citation type="submission" date="2024-02" db="EMBL/GenBank/DDBJ databases">
        <authorList>
            <person name="Grouzdev D."/>
        </authorList>
    </citation>
    <scope>NUCLEOTIDE SEQUENCE [LARGE SCALE GENOMIC DNA]</scope>
    <source>
        <strain evidence="12 13">9N</strain>
    </source>
</reference>
<evidence type="ECO:0000256" key="5">
    <source>
        <dbReference type="ARBA" id="ARBA00022833"/>
    </source>
</evidence>
<evidence type="ECO:0000256" key="6">
    <source>
        <dbReference type="ARBA" id="ARBA00022997"/>
    </source>
</evidence>
<evidence type="ECO:0000256" key="10">
    <source>
        <dbReference type="PIRNR" id="PIRNR026671"/>
    </source>
</evidence>
<dbReference type="PANTHER" id="PTHR43126:SF1">
    <property type="entry name" value="D-ALANYL-D-ALANINE DIPEPTIDASE"/>
    <property type="match status" value="1"/>
</dbReference>
<gene>
    <name evidence="9" type="primary">ddpX</name>
    <name evidence="12" type="ORF">V3H18_03460</name>
</gene>
<dbReference type="PIRSF" id="PIRSF026671">
    <property type="entry name" value="AA_dipeptidase"/>
    <property type="match status" value="1"/>
</dbReference>
<sequence length="216" mass="23984">MRKMIAPLLATLAAPCAQAYAGEPPPGFLRLAEIAPDLLQEMRYAGPHNFTGAPVPGYGAPQCWLRADAAKALAAAAAEARSRGFSLVVYDCYRPRRAVAAFVDWSRNSDERAKPEYYPRVDKSALFAEGYIAERSMHSTGLAVDIGVRGWDFGTPFDFFDPRSWTAAESSQKARANRDALLALMRRHGFENYPREWWHFTYKGADGAPSYDAEIN</sequence>
<dbReference type="Proteomes" id="UP001350748">
    <property type="component" value="Unassembled WGS sequence"/>
</dbReference>
<evidence type="ECO:0000256" key="4">
    <source>
        <dbReference type="ARBA" id="ARBA00022801"/>
    </source>
</evidence>
<keyword evidence="8 10" id="KW-0961">Cell wall biogenesis/degradation</keyword>
<dbReference type="EC" id="3.4.13.22" evidence="9 10"/>
<comment type="caution">
    <text evidence="12">The sequence shown here is derived from an EMBL/GenBank/DDBJ whole genome shotgun (WGS) entry which is preliminary data.</text>
</comment>
<dbReference type="CDD" id="cd14817">
    <property type="entry name" value="D-Ala-D-Ala_dipeptidase_VanX"/>
    <property type="match status" value="1"/>
</dbReference>
<evidence type="ECO:0000256" key="1">
    <source>
        <dbReference type="ARBA" id="ARBA00001362"/>
    </source>
</evidence>
<dbReference type="PANTHER" id="PTHR43126">
    <property type="entry name" value="D-ALANYL-D-ALANINE DIPEPTIDASE"/>
    <property type="match status" value="1"/>
</dbReference>
<accession>A0ABU7XEE9</accession>
<keyword evidence="11" id="KW-0732">Signal</keyword>
<keyword evidence="3 9" id="KW-0479">Metal-binding</keyword>
<keyword evidence="2 9" id="KW-0645">Protease</keyword>
<organism evidence="12 13">
    <name type="scientific">Methylocystis borbori</name>
    <dbReference type="NCBI Taxonomy" id="3118750"/>
    <lineage>
        <taxon>Bacteria</taxon>
        <taxon>Pseudomonadati</taxon>
        <taxon>Pseudomonadota</taxon>
        <taxon>Alphaproteobacteria</taxon>
        <taxon>Hyphomicrobiales</taxon>
        <taxon>Methylocystaceae</taxon>
        <taxon>Methylocystis</taxon>
    </lineage>
</organism>
<evidence type="ECO:0000256" key="9">
    <source>
        <dbReference type="HAMAP-Rule" id="MF_01924"/>
    </source>
</evidence>
<feature type="binding site" evidence="9">
    <location>
        <position position="138"/>
    </location>
    <ligand>
        <name>Zn(2+)</name>
        <dbReference type="ChEBI" id="CHEBI:29105"/>
        <note>catalytic</note>
    </ligand>
</feature>
<dbReference type="Gene3D" id="3.30.1380.10">
    <property type="match status" value="1"/>
</dbReference>
<keyword evidence="5 9" id="KW-0862">Zinc</keyword>
<dbReference type="InterPro" id="IPR000755">
    <property type="entry name" value="A_A_dipeptidase"/>
</dbReference>
<evidence type="ECO:0000256" key="11">
    <source>
        <dbReference type="SAM" id="SignalP"/>
    </source>
</evidence>
<keyword evidence="13" id="KW-1185">Reference proteome</keyword>
<feature type="binding site" evidence="9">
    <location>
        <position position="199"/>
    </location>
    <ligand>
        <name>Zn(2+)</name>
        <dbReference type="ChEBI" id="CHEBI:29105"/>
        <note>catalytic</note>
    </ligand>
</feature>
<keyword evidence="7 9" id="KW-0482">Metalloprotease</keyword>
<evidence type="ECO:0000256" key="3">
    <source>
        <dbReference type="ARBA" id="ARBA00022723"/>
    </source>
</evidence>
<comment type="catalytic activity">
    <reaction evidence="1 9 10">
        <text>D-alanyl-D-alanine + H2O = 2 D-alanine</text>
        <dbReference type="Rhea" id="RHEA:20661"/>
        <dbReference type="ChEBI" id="CHEBI:15377"/>
        <dbReference type="ChEBI" id="CHEBI:57416"/>
        <dbReference type="ChEBI" id="CHEBI:57822"/>
        <dbReference type="EC" id="3.4.13.22"/>
    </reaction>
</comment>
<comment type="similarity">
    <text evidence="9 10">Belongs to the peptidase M15D family.</text>
</comment>
<evidence type="ECO:0000313" key="13">
    <source>
        <dbReference type="Proteomes" id="UP001350748"/>
    </source>
</evidence>
<comment type="cofactor">
    <cofactor evidence="9">
        <name>Zn(2+)</name>
        <dbReference type="ChEBI" id="CHEBI:29105"/>
    </cofactor>
    <text evidence="9">Binds 1 zinc ion per subunit.</text>
</comment>